<dbReference type="SMART" id="SM00138">
    <property type="entry name" value="MeTrc"/>
    <property type="match status" value="1"/>
</dbReference>
<comment type="caution">
    <text evidence="2">The sequence shown here is derived from an EMBL/GenBank/DDBJ whole genome shotgun (WGS) entry which is preliminary data.</text>
</comment>
<evidence type="ECO:0000313" key="2">
    <source>
        <dbReference type="EMBL" id="GFE83840.1"/>
    </source>
</evidence>
<dbReference type="PANTHER" id="PTHR24422:SF8">
    <property type="entry name" value="CHEMOTAXIS PROTEIN"/>
    <property type="match status" value="1"/>
</dbReference>
<keyword evidence="3" id="KW-1185">Reference proteome</keyword>
<dbReference type="Proteomes" id="UP000445000">
    <property type="component" value="Unassembled WGS sequence"/>
</dbReference>
<name>A0A829YKR5_9GAMM</name>
<dbReference type="InterPro" id="IPR022641">
    <property type="entry name" value="CheR_N"/>
</dbReference>
<dbReference type="RefSeq" id="WP_235936898.1">
    <property type="nucleotide sequence ID" value="NZ_BLJN01000007.1"/>
</dbReference>
<dbReference type="Gene3D" id="3.40.50.150">
    <property type="entry name" value="Vaccinia Virus protein VP39"/>
    <property type="match status" value="1"/>
</dbReference>
<dbReference type="AlphaFoldDB" id="A0A829YKR5"/>
<dbReference type="GO" id="GO:0008757">
    <property type="term" value="F:S-adenosylmethionine-dependent methyltransferase activity"/>
    <property type="evidence" value="ECO:0007669"/>
    <property type="project" value="InterPro"/>
</dbReference>
<dbReference type="SUPFAM" id="SSF47757">
    <property type="entry name" value="Chemotaxis receptor methyltransferase CheR, N-terminal domain"/>
    <property type="match status" value="1"/>
</dbReference>
<sequence>MRLDISDAEIRQLLETLYQRYHYDFRQYASASLKRRLLQALTHFHCQTLAQLQERVSSDESAFPRLLEYLTVQVSDLFRDPEFFLAVRTQVIPLLATYPSLKLWVAGCSTGEEAYSYAILLAEEGLLERTRIYATDINDGSLRKAQQGVYSLDRMKQFTLNHRTAGGHGSLSDYYHAAKDSAVMAPKLKQHITFADHSLATDSIFSEVQLVSCRNVLIYFDRTLQDRSLGLFNDALCRRGFLCLGTKESVRFSAHAHRFQEISSEQKIYRRVD</sequence>
<dbReference type="InterPro" id="IPR029063">
    <property type="entry name" value="SAM-dependent_MTases_sf"/>
</dbReference>
<dbReference type="SUPFAM" id="SSF53335">
    <property type="entry name" value="S-adenosyl-L-methionine-dependent methyltransferases"/>
    <property type="match status" value="1"/>
</dbReference>
<dbReference type="PRINTS" id="PR00996">
    <property type="entry name" value="CHERMTFRASE"/>
</dbReference>
<feature type="domain" description="CheR-type methyltransferase" evidence="1">
    <location>
        <begin position="1"/>
        <end position="250"/>
    </location>
</feature>
<gene>
    <name evidence="2" type="ORF">GCM10011487_58400</name>
</gene>
<reference evidence="3" key="1">
    <citation type="submission" date="2020-01" db="EMBL/GenBank/DDBJ databases">
        <title>'Steroidobacter agaridevorans' sp. nov., agar-degrading bacteria isolated from rhizosphere soils.</title>
        <authorList>
            <person name="Ikenaga M."/>
            <person name="Kataoka M."/>
            <person name="Murouchi A."/>
            <person name="Katsuragi S."/>
            <person name="Sakai M."/>
        </authorList>
    </citation>
    <scope>NUCLEOTIDE SEQUENCE [LARGE SCALE GENOMIC DNA]</scope>
    <source>
        <strain evidence="3">YU21-B</strain>
    </source>
</reference>
<dbReference type="InterPro" id="IPR000780">
    <property type="entry name" value="CheR_MeTrfase"/>
</dbReference>
<protein>
    <submittedName>
        <fullName evidence="2">Chemotaxis protein CheR</fullName>
    </submittedName>
</protein>
<dbReference type="Pfam" id="PF01739">
    <property type="entry name" value="CheR"/>
    <property type="match status" value="1"/>
</dbReference>
<dbReference type="Pfam" id="PF03705">
    <property type="entry name" value="CheR_N"/>
    <property type="match status" value="1"/>
</dbReference>
<dbReference type="InterPro" id="IPR022642">
    <property type="entry name" value="CheR_C"/>
</dbReference>
<evidence type="ECO:0000313" key="3">
    <source>
        <dbReference type="Proteomes" id="UP000445000"/>
    </source>
</evidence>
<evidence type="ECO:0000259" key="1">
    <source>
        <dbReference type="PROSITE" id="PS50123"/>
    </source>
</evidence>
<proteinExistence type="predicted"/>
<dbReference type="PANTHER" id="PTHR24422">
    <property type="entry name" value="CHEMOTAXIS PROTEIN METHYLTRANSFERASE"/>
    <property type="match status" value="1"/>
</dbReference>
<dbReference type="EMBL" id="BLJN01000007">
    <property type="protein sequence ID" value="GFE83840.1"/>
    <property type="molecule type" value="Genomic_DNA"/>
</dbReference>
<accession>A0A829YKR5</accession>
<dbReference type="InterPro" id="IPR050903">
    <property type="entry name" value="Bact_Chemotaxis_MeTrfase"/>
</dbReference>
<dbReference type="PROSITE" id="PS50123">
    <property type="entry name" value="CHER"/>
    <property type="match status" value="1"/>
</dbReference>
<organism evidence="2 3">
    <name type="scientific">Steroidobacter agaridevorans</name>
    <dbReference type="NCBI Taxonomy" id="2695856"/>
    <lineage>
        <taxon>Bacteria</taxon>
        <taxon>Pseudomonadati</taxon>
        <taxon>Pseudomonadota</taxon>
        <taxon>Gammaproteobacteria</taxon>
        <taxon>Steroidobacterales</taxon>
        <taxon>Steroidobacteraceae</taxon>
        <taxon>Steroidobacter</taxon>
    </lineage>
</organism>